<proteinExistence type="predicted"/>
<accession>A0AC34RK08</accession>
<dbReference type="Proteomes" id="UP000887576">
    <property type="component" value="Unplaced"/>
</dbReference>
<evidence type="ECO:0000313" key="1">
    <source>
        <dbReference type="Proteomes" id="UP000887576"/>
    </source>
</evidence>
<sequence>MEKTGNDSNDVKYKTILLRQFCDAVKDRIALVISTHEMVTNSLAIKRTEQLCRTYPLKILETLNPSLYVKKMIHVIQQFTSSDKFVNIAPAHGDNIVDVNLRSKRRRQRKNNNVDEKRRKSTFEFDDIRQAYDEMAAIKDFEELRPAFAQSAGIRRCFILNRHRNVFLSVEGNHLENNYASSMDSRSLAAPDFVDLFEKHMVAINVLGMEKKCSVVYDAEFPDEVQRAAVFNLFMLVKTSNGKLAQNMDIRLSFVGEKDTFTVQMGAAIIRQNGYNYQRIIMVYDTSIFPVEGNVIKAGHWLFAFREIFNVKLVGEESRQFWRFLDAFGNIRSPSTRIVAADEDLLALLKAKVLEGTRQKLGTPLHLPSTQETPNVQRARLQQMSSPTTPNIANTRKFAVLKQVLESLFWHSSFHVVSRFSDGKLESRLALQNASAKTEFS</sequence>
<reference evidence="2" key="1">
    <citation type="submission" date="2022-11" db="UniProtKB">
        <authorList>
            <consortium name="WormBaseParasite"/>
        </authorList>
    </citation>
    <scope>IDENTIFICATION</scope>
</reference>
<protein>
    <submittedName>
        <fullName evidence="2">Uncharacterized protein</fullName>
    </submittedName>
</protein>
<dbReference type="WBParaSite" id="JU765_v2.g7714.t1">
    <property type="protein sequence ID" value="JU765_v2.g7714.t1"/>
    <property type="gene ID" value="JU765_v2.g7714"/>
</dbReference>
<evidence type="ECO:0000313" key="2">
    <source>
        <dbReference type="WBParaSite" id="JU765_v2.g7714.t1"/>
    </source>
</evidence>
<organism evidence="1 2">
    <name type="scientific">Panagrolaimus sp. JU765</name>
    <dbReference type="NCBI Taxonomy" id="591449"/>
    <lineage>
        <taxon>Eukaryota</taxon>
        <taxon>Metazoa</taxon>
        <taxon>Ecdysozoa</taxon>
        <taxon>Nematoda</taxon>
        <taxon>Chromadorea</taxon>
        <taxon>Rhabditida</taxon>
        <taxon>Tylenchina</taxon>
        <taxon>Panagrolaimomorpha</taxon>
        <taxon>Panagrolaimoidea</taxon>
        <taxon>Panagrolaimidae</taxon>
        <taxon>Panagrolaimus</taxon>
    </lineage>
</organism>
<name>A0AC34RK08_9BILA</name>